<dbReference type="RefSeq" id="WP_093117821.1">
    <property type="nucleotide sequence ID" value="NZ_FNWJ01000002.1"/>
</dbReference>
<dbReference type="EMBL" id="FNWJ01000002">
    <property type="protein sequence ID" value="SEH14106.1"/>
    <property type="molecule type" value="Genomic_DNA"/>
</dbReference>
<dbReference type="Gene3D" id="3.40.190.10">
    <property type="entry name" value="Periplasmic binding protein-like II"/>
    <property type="match status" value="1"/>
</dbReference>
<dbReference type="Pfam" id="PF00496">
    <property type="entry name" value="SBP_bac_5"/>
    <property type="match status" value="1"/>
</dbReference>
<dbReference type="InterPro" id="IPR000914">
    <property type="entry name" value="SBP_5_dom"/>
</dbReference>
<evidence type="ECO:0000259" key="1">
    <source>
        <dbReference type="Pfam" id="PF00496"/>
    </source>
</evidence>
<organism evidence="2 3">
    <name type="scientific">Thermoleophilum album</name>
    <dbReference type="NCBI Taxonomy" id="29539"/>
    <lineage>
        <taxon>Bacteria</taxon>
        <taxon>Bacillati</taxon>
        <taxon>Actinomycetota</taxon>
        <taxon>Thermoleophilia</taxon>
        <taxon>Thermoleophilales</taxon>
        <taxon>Thermoleophilaceae</taxon>
        <taxon>Thermoleophilum</taxon>
    </lineage>
</organism>
<dbReference type="OrthoDB" id="9801912at2"/>
<dbReference type="PROSITE" id="PS51257">
    <property type="entry name" value="PROKAR_LIPOPROTEIN"/>
    <property type="match status" value="1"/>
</dbReference>
<reference evidence="3" key="1">
    <citation type="submission" date="2016-10" db="EMBL/GenBank/DDBJ databases">
        <authorList>
            <person name="Varghese N."/>
            <person name="Submissions S."/>
        </authorList>
    </citation>
    <scope>NUCLEOTIDE SEQUENCE [LARGE SCALE GENOMIC DNA]</scope>
    <source>
        <strain evidence="3">ATCC 35263</strain>
    </source>
</reference>
<feature type="domain" description="Solute-binding protein family 5" evidence="1">
    <location>
        <begin position="83"/>
        <end position="412"/>
    </location>
</feature>
<dbReference type="SUPFAM" id="SSF53850">
    <property type="entry name" value="Periplasmic binding protein-like II"/>
    <property type="match status" value="1"/>
</dbReference>
<dbReference type="GO" id="GO:0015833">
    <property type="term" value="P:peptide transport"/>
    <property type="evidence" value="ECO:0007669"/>
    <property type="project" value="TreeGrafter"/>
</dbReference>
<name>A0A1H6FTG0_THEAL</name>
<dbReference type="AlphaFoldDB" id="A0A1H6FTG0"/>
<evidence type="ECO:0000313" key="2">
    <source>
        <dbReference type="EMBL" id="SEH14106.1"/>
    </source>
</evidence>
<evidence type="ECO:0000313" key="3">
    <source>
        <dbReference type="Proteomes" id="UP000222056"/>
    </source>
</evidence>
<dbReference type="Proteomes" id="UP000222056">
    <property type="component" value="Unassembled WGS sequence"/>
</dbReference>
<accession>A0A1H6FTG0</accession>
<dbReference type="PANTHER" id="PTHR30290">
    <property type="entry name" value="PERIPLASMIC BINDING COMPONENT OF ABC TRANSPORTER"/>
    <property type="match status" value="1"/>
</dbReference>
<dbReference type="InterPro" id="IPR039424">
    <property type="entry name" value="SBP_5"/>
</dbReference>
<dbReference type="STRING" id="29539.SAMN02745716_1506"/>
<dbReference type="Gene3D" id="3.10.105.10">
    <property type="entry name" value="Dipeptide-binding Protein, Domain 3"/>
    <property type="match status" value="1"/>
</dbReference>
<keyword evidence="3" id="KW-1185">Reference proteome</keyword>
<proteinExistence type="predicted"/>
<dbReference type="GO" id="GO:1904680">
    <property type="term" value="F:peptide transmembrane transporter activity"/>
    <property type="evidence" value="ECO:0007669"/>
    <property type="project" value="TreeGrafter"/>
</dbReference>
<protein>
    <submittedName>
        <fullName evidence="2">Peptide/nickel transport system substrate-binding protein</fullName>
    </submittedName>
</protein>
<sequence>MEPARRRAGCAALLIATLLVGGCGDGERRVGSALSGGSAEVALSAPVREFDPARLRSRTLLELAAAAYAPLYRRVDGDGGVQLEPVLARSLPKTSDDRRTLVIELRPGLRFADGRPLRARDAAATIERLVRFGGERARAFSAIDGWGAFARGKVRRLRGVSARGLRLQLRLRHPDVTLPWVLAEPWSGIVPAATDARGSRTQPPSASGLYAAFLRRQRGGSLVLVRRRRLQLKPLGPGYLDRIEASAVSGDALNLALRDRVDVVERRADRERIPILRSTYADRYRDVPTRAVAYLFLNPRLWPFGDRRVRRAVALALDYAKIRRLALGFLDGSCDPLPEGVLGHRGDGFCARGARGGAPRPDDAQRILADAGVLGAPVTVWAERSAVTFAVAREYARTLNELGFRVRLRLLGAASFRRALPRLWTRAQTGLAVVDPQLVHPYAYLAQLRLLDPVARRELAVLRRQADDAEPWQGLFDRVLGEGWVVPLGTLRSPLLLSRRIDVDACLRVDPLDGLDYARLCLR</sequence>
<gene>
    <name evidence="2" type="ORF">SAMN02745716_1506</name>
</gene>